<reference evidence="2 3" key="1">
    <citation type="submission" date="2016-03" db="EMBL/GenBank/DDBJ databases">
        <title>EvidentialGene: Evidence-directed Construction of Genes on Genomes.</title>
        <authorList>
            <person name="Gilbert D.G."/>
            <person name="Choi J.-H."/>
            <person name="Mockaitis K."/>
            <person name="Colbourne J."/>
            <person name="Pfrender M."/>
        </authorList>
    </citation>
    <scope>NUCLEOTIDE SEQUENCE [LARGE SCALE GENOMIC DNA]</scope>
    <source>
        <strain evidence="2 3">Xinb3</strain>
        <tissue evidence="2">Complete organism</tissue>
    </source>
</reference>
<dbReference type="CDD" id="cd01647">
    <property type="entry name" value="RT_LTR"/>
    <property type="match status" value="1"/>
</dbReference>
<dbReference type="InterPro" id="IPR043128">
    <property type="entry name" value="Rev_trsase/Diguanyl_cyclase"/>
</dbReference>
<comment type="caution">
    <text evidence="2">The sequence shown here is derived from an EMBL/GenBank/DDBJ whole genome shotgun (WGS) entry which is preliminary data.</text>
</comment>
<dbReference type="Gene3D" id="3.30.70.270">
    <property type="match status" value="1"/>
</dbReference>
<protein>
    <recommendedName>
        <fullName evidence="1">Reverse transcriptase domain-containing protein</fullName>
    </recommendedName>
</protein>
<dbReference type="InterPro" id="IPR043502">
    <property type="entry name" value="DNA/RNA_pol_sf"/>
</dbReference>
<evidence type="ECO:0000259" key="1">
    <source>
        <dbReference type="PROSITE" id="PS50878"/>
    </source>
</evidence>
<dbReference type="PANTHER" id="PTHR24559">
    <property type="entry name" value="TRANSPOSON TY3-I GAG-POL POLYPROTEIN"/>
    <property type="match status" value="1"/>
</dbReference>
<dbReference type="InterPro" id="IPR053134">
    <property type="entry name" value="RNA-dir_DNA_polymerase"/>
</dbReference>
<dbReference type="SUPFAM" id="SSF56672">
    <property type="entry name" value="DNA/RNA polymerases"/>
    <property type="match status" value="1"/>
</dbReference>
<dbReference type="Proteomes" id="UP000076858">
    <property type="component" value="Unassembled WGS sequence"/>
</dbReference>
<accession>A0A162BWC4</accession>
<dbReference type="Pfam" id="PF00078">
    <property type="entry name" value="RVT_1"/>
    <property type="match status" value="1"/>
</dbReference>
<dbReference type="PROSITE" id="PS50878">
    <property type="entry name" value="RT_POL"/>
    <property type="match status" value="1"/>
</dbReference>
<dbReference type="InterPro" id="IPR000477">
    <property type="entry name" value="RT_dom"/>
</dbReference>
<feature type="non-terminal residue" evidence="2">
    <location>
        <position position="1"/>
    </location>
</feature>
<dbReference type="STRING" id="35525.A0A162BWC4"/>
<keyword evidence="3" id="KW-1185">Reference proteome</keyword>
<gene>
    <name evidence="2" type="ORF">APZ42_006275</name>
</gene>
<dbReference type="GO" id="GO:0071897">
    <property type="term" value="P:DNA biosynthetic process"/>
    <property type="evidence" value="ECO:0007669"/>
    <property type="project" value="UniProtKB-ARBA"/>
</dbReference>
<name>A0A162BWC4_9CRUS</name>
<proteinExistence type="predicted"/>
<dbReference type="AlphaFoldDB" id="A0A162BWC4"/>
<evidence type="ECO:0000313" key="3">
    <source>
        <dbReference type="Proteomes" id="UP000076858"/>
    </source>
</evidence>
<dbReference type="Gene3D" id="3.10.10.10">
    <property type="entry name" value="HIV Type 1 Reverse Transcriptase, subunit A, domain 1"/>
    <property type="match status" value="1"/>
</dbReference>
<dbReference type="EMBL" id="LRGB01017394">
    <property type="protein sequence ID" value="KZR98350.1"/>
    <property type="molecule type" value="Genomic_DNA"/>
</dbReference>
<feature type="domain" description="Reverse transcriptase" evidence="1">
    <location>
        <begin position="14"/>
        <end position="143"/>
    </location>
</feature>
<dbReference type="PANTHER" id="PTHR24559:SF444">
    <property type="entry name" value="REVERSE TRANSCRIPTASE DOMAIN-CONTAINING PROTEIN"/>
    <property type="match status" value="1"/>
</dbReference>
<feature type="non-terminal residue" evidence="2">
    <location>
        <position position="143"/>
    </location>
</feature>
<evidence type="ECO:0000313" key="2">
    <source>
        <dbReference type="EMBL" id="KZR98350.1"/>
    </source>
</evidence>
<sequence>GLKNTVKSKIDSMLQNKIIRDSHSPFSAAIVMVNKKDGEMRMCIDYRQFNKITIKDRYPLPRIDDTVDALYGLKYFSTLDLLSGYWQIEKEESDKYKTAFICEFVQYEFNRMPFGLTNAPSTFQRAMNNILKDLLFKFALVYL</sequence>
<organism evidence="2 3">
    <name type="scientific">Daphnia magna</name>
    <dbReference type="NCBI Taxonomy" id="35525"/>
    <lineage>
        <taxon>Eukaryota</taxon>
        <taxon>Metazoa</taxon>
        <taxon>Ecdysozoa</taxon>
        <taxon>Arthropoda</taxon>
        <taxon>Crustacea</taxon>
        <taxon>Branchiopoda</taxon>
        <taxon>Diplostraca</taxon>
        <taxon>Cladocera</taxon>
        <taxon>Anomopoda</taxon>
        <taxon>Daphniidae</taxon>
        <taxon>Daphnia</taxon>
    </lineage>
</organism>